<dbReference type="AlphaFoldDB" id="A0A917I1G5"/>
<dbReference type="EMBL" id="BMER01000006">
    <property type="protein sequence ID" value="GGH01579.1"/>
    <property type="molecule type" value="Genomic_DNA"/>
</dbReference>
<accession>A0A917I1G5</accession>
<name>A0A917I1G5_9SPHI</name>
<proteinExistence type="predicted"/>
<protein>
    <submittedName>
        <fullName evidence="1">Uncharacterized protein</fullName>
    </submittedName>
</protein>
<reference evidence="1" key="1">
    <citation type="journal article" date="2014" name="Int. J. Syst. Evol. Microbiol.">
        <title>Complete genome sequence of Corynebacterium casei LMG S-19264T (=DSM 44701T), isolated from a smear-ripened cheese.</title>
        <authorList>
            <consortium name="US DOE Joint Genome Institute (JGI-PGF)"/>
            <person name="Walter F."/>
            <person name="Albersmeier A."/>
            <person name="Kalinowski J."/>
            <person name="Ruckert C."/>
        </authorList>
    </citation>
    <scope>NUCLEOTIDE SEQUENCE</scope>
    <source>
        <strain evidence="1">CGMCC 1.12195</strain>
    </source>
</reference>
<comment type="caution">
    <text evidence="1">The sequence shown here is derived from an EMBL/GenBank/DDBJ whole genome shotgun (WGS) entry which is preliminary data.</text>
</comment>
<sequence>MSPKTVDGLPVVDLCDLPNYQNQEVILICTYSGVDEYWSLHSLQSTHCSDKLKVELDLRDDYDSLAPSTKEAFTTVYNNYWNSYLTIEAKGMYETGNKNGYGHLGTNKSRFIVTKIMKVEVTKNQR</sequence>
<evidence type="ECO:0000313" key="2">
    <source>
        <dbReference type="Proteomes" id="UP000660862"/>
    </source>
</evidence>
<gene>
    <name evidence="1" type="ORF">GCM10007415_42130</name>
</gene>
<keyword evidence="2" id="KW-1185">Reference proteome</keyword>
<reference evidence="1" key="2">
    <citation type="submission" date="2020-09" db="EMBL/GenBank/DDBJ databases">
        <authorList>
            <person name="Sun Q."/>
            <person name="Zhou Y."/>
        </authorList>
    </citation>
    <scope>NUCLEOTIDE SEQUENCE</scope>
    <source>
        <strain evidence="1">CGMCC 1.12195</strain>
    </source>
</reference>
<evidence type="ECO:0000313" key="1">
    <source>
        <dbReference type="EMBL" id="GGH01579.1"/>
    </source>
</evidence>
<organism evidence="1 2">
    <name type="scientific">Parapedobacter pyrenivorans</name>
    <dbReference type="NCBI Taxonomy" id="1305674"/>
    <lineage>
        <taxon>Bacteria</taxon>
        <taxon>Pseudomonadati</taxon>
        <taxon>Bacteroidota</taxon>
        <taxon>Sphingobacteriia</taxon>
        <taxon>Sphingobacteriales</taxon>
        <taxon>Sphingobacteriaceae</taxon>
        <taxon>Parapedobacter</taxon>
    </lineage>
</organism>
<dbReference type="Proteomes" id="UP000660862">
    <property type="component" value="Unassembled WGS sequence"/>
</dbReference>